<dbReference type="GO" id="GO:0004563">
    <property type="term" value="F:beta-N-acetylhexosaminidase activity"/>
    <property type="evidence" value="ECO:0007669"/>
    <property type="project" value="UniProtKB-EC"/>
</dbReference>
<dbReference type="AlphaFoldDB" id="E6UB18"/>
<dbReference type="SUPFAM" id="SSF51445">
    <property type="entry name" value="(Trans)glycosidases"/>
    <property type="match status" value="1"/>
</dbReference>
<organism evidence="9 10">
    <name type="scientific">Ruminococcus albus (strain ATCC 27210 / DSM 20455 / JCM 14654 / NCDO 2250 / 7)</name>
    <dbReference type="NCBI Taxonomy" id="697329"/>
    <lineage>
        <taxon>Bacteria</taxon>
        <taxon>Bacillati</taxon>
        <taxon>Bacillota</taxon>
        <taxon>Clostridia</taxon>
        <taxon>Eubacteriales</taxon>
        <taxon>Oscillospiraceae</taxon>
        <taxon>Ruminococcus</taxon>
    </lineage>
</organism>
<keyword evidence="7" id="KW-0732">Signal</keyword>
<evidence type="ECO:0000259" key="8">
    <source>
        <dbReference type="Pfam" id="PF00933"/>
    </source>
</evidence>
<dbReference type="PROSITE" id="PS51257">
    <property type="entry name" value="PROKAR_LIPOPROTEIN"/>
    <property type="match status" value="1"/>
</dbReference>
<dbReference type="InterPro" id="IPR050226">
    <property type="entry name" value="NagZ_Beta-hexosaminidase"/>
</dbReference>
<dbReference type="EMBL" id="CP002403">
    <property type="protein sequence ID" value="ADU22564.1"/>
    <property type="molecule type" value="Genomic_DNA"/>
</dbReference>
<dbReference type="PANTHER" id="PTHR30480:SF13">
    <property type="entry name" value="BETA-HEXOSAMINIDASE"/>
    <property type="match status" value="1"/>
</dbReference>
<dbReference type="HOGENOM" id="CLU_008392_0_3_9"/>
<protein>
    <recommendedName>
        <fullName evidence="3">beta-N-acetylhexosaminidase</fullName>
        <ecNumber evidence="3">3.2.1.52</ecNumber>
    </recommendedName>
</protein>
<dbReference type="KEGG" id="ral:Rumal_2073"/>
<feature type="chain" id="PRO_5039441475" description="beta-N-acetylhexosaminidase" evidence="7">
    <location>
        <begin position="21"/>
        <end position="444"/>
    </location>
</feature>
<dbReference type="STRING" id="697329.Rumal_2073"/>
<comment type="similarity">
    <text evidence="2">Belongs to the glycosyl hydrolase 3 family.</text>
</comment>
<feature type="compositionally biased region" description="Acidic residues" evidence="6">
    <location>
        <begin position="50"/>
        <end position="59"/>
    </location>
</feature>
<dbReference type="InterPro" id="IPR001764">
    <property type="entry name" value="Glyco_hydro_3_N"/>
</dbReference>
<dbReference type="PANTHER" id="PTHR30480">
    <property type="entry name" value="BETA-HEXOSAMINIDASE-RELATED"/>
    <property type="match status" value="1"/>
</dbReference>
<evidence type="ECO:0000256" key="4">
    <source>
        <dbReference type="ARBA" id="ARBA00022801"/>
    </source>
</evidence>
<feature type="domain" description="Glycoside hydrolase family 3 N-terminal" evidence="8">
    <location>
        <begin position="84"/>
        <end position="416"/>
    </location>
</feature>
<dbReference type="eggNOG" id="COG1472">
    <property type="taxonomic scope" value="Bacteria"/>
</dbReference>
<dbReference type="InterPro" id="IPR036962">
    <property type="entry name" value="Glyco_hydro_3_N_sf"/>
</dbReference>
<gene>
    <name evidence="9" type="ordered locus">Rumal_2073</name>
</gene>
<feature type="signal peptide" evidence="7">
    <location>
        <begin position="1"/>
        <end position="20"/>
    </location>
</feature>
<feature type="region of interest" description="Disordered" evidence="6">
    <location>
        <begin position="25"/>
        <end position="68"/>
    </location>
</feature>
<dbReference type="Proteomes" id="UP000006919">
    <property type="component" value="Chromosome"/>
</dbReference>
<evidence type="ECO:0000256" key="5">
    <source>
        <dbReference type="ARBA" id="ARBA00023295"/>
    </source>
</evidence>
<dbReference type="Gene3D" id="3.20.20.300">
    <property type="entry name" value="Glycoside hydrolase, family 3, N-terminal domain"/>
    <property type="match status" value="1"/>
</dbReference>
<dbReference type="GO" id="GO:0005975">
    <property type="term" value="P:carbohydrate metabolic process"/>
    <property type="evidence" value="ECO:0007669"/>
    <property type="project" value="InterPro"/>
</dbReference>
<evidence type="ECO:0000256" key="2">
    <source>
        <dbReference type="ARBA" id="ARBA00005336"/>
    </source>
</evidence>
<evidence type="ECO:0000256" key="7">
    <source>
        <dbReference type="SAM" id="SignalP"/>
    </source>
</evidence>
<proteinExistence type="inferred from homology"/>
<keyword evidence="5" id="KW-0326">Glycosidase</keyword>
<dbReference type="Pfam" id="PF00933">
    <property type="entry name" value="Glyco_hydro_3"/>
    <property type="match status" value="1"/>
</dbReference>
<feature type="region of interest" description="Disordered" evidence="6">
    <location>
        <begin position="425"/>
        <end position="444"/>
    </location>
</feature>
<evidence type="ECO:0000313" key="9">
    <source>
        <dbReference type="EMBL" id="ADU22564.1"/>
    </source>
</evidence>
<keyword evidence="4 9" id="KW-0378">Hydrolase</keyword>
<sequence length="444" mass="48905" precursor="true">MKRKIMAAIAVILTFSVSSCGNLSRPDPNTINKIEDESSYSPRRWHYQDDDTTSDEESQADNKIEYSPEEDPEKFIKATIKNMTLEEKIGQLFIVRADALETGYDNKTVNDDTIGGVTYVDEMMVKALKKYNVGGITLKEKNIIDEDKLIELTTGLQDNSKYPLFIGVDEIGGDNATIANNVNFAVPLFDNMDAVKTAKNAKKLGKTIGRYLVSYGVNLDFAPVADVSEDSKKIGSKIFSDDPLTVDSLVEAEIDGLHESRIMTAVGHFPGYGDDNADGEDVPKNDSEWDEIMDNSGTAFTTALKKSDMLMIGHILLPEVSDDELPASMSKQVIQDKIRDELGYKGVIITDAMSAKCITNNYIKRECAVNAIIAGADIVLMPYDLEDSIDAVLKAVDEGKISESMINKRVERILTLKVRRGLFDDHSSDNDTSGEDTVSSSAEE</sequence>
<name>E6UB18_RUMA7</name>
<feature type="compositionally biased region" description="Polar residues" evidence="6">
    <location>
        <begin position="435"/>
        <end position="444"/>
    </location>
</feature>
<reference evidence="9 10" key="1">
    <citation type="journal article" date="2011" name="J. Bacteriol.">
        <title>Complete genome of the cellulolytic ruminal bacterium Ruminococcus albus 7.</title>
        <authorList>
            <person name="Suen G."/>
            <person name="Stevenson D.M."/>
            <person name="Bruce D.C."/>
            <person name="Chertkov O."/>
            <person name="Copeland A."/>
            <person name="Cheng J.F."/>
            <person name="Detter C."/>
            <person name="Detter J.C."/>
            <person name="Goodwin L.A."/>
            <person name="Han C.S."/>
            <person name="Hauser L.J."/>
            <person name="Ivanova N.N."/>
            <person name="Kyrpides N.C."/>
            <person name="Land M.L."/>
            <person name="Lapidus A."/>
            <person name="Lucas S."/>
            <person name="Ovchinnikova G."/>
            <person name="Pitluck S."/>
            <person name="Tapia R."/>
            <person name="Woyke T."/>
            <person name="Boyum J."/>
            <person name="Mead D."/>
            <person name="Weimer P.J."/>
        </authorList>
    </citation>
    <scope>NUCLEOTIDE SEQUENCE [LARGE SCALE GENOMIC DNA]</scope>
    <source>
        <strain evidence="10">ATCC 27210 / DSM 20455 / JCM 14654 / NCDO 2250 / 7</strain>
    </source>
</reference>
<dbReference type="OrthoDB" id="9805821at2"/>
<evidence type="ECO:0000256" key="3">
    <source>
        <dbReference type="ARBA" id="ARBA00012663"/>
    </source>
</evidence>
<dbReference type="InterPro" id="IPR017853">
    <property type="entry name" value="GH"/>
</dbReference>
<dbReference type="GO" id="GO:0009254">
    <property type="term" value="P:peptidoglycan turnover"/>
    <property type="evidence" value="ECO:0007669"/>
    <property type="project" value="TreeGrafter"/>
</dbReference>
<dbReference type="RefSeq" id="WP_013498722.1">
    <property type="nucleotide sequence ID" value="NC_014833.1"/>
</dbReference>
<evidence type="ECO:0000313" key="10">
    <source>
        <dbReference type="Proteomes" id="UP000006919"/>
    </source>
</evidence>
<evidence type="ECO:0000256" key="6">
    <source>
        <dbReference type="SAM" id="MobiDB-lite"/>
    </source>
</evidence>
<evidence type="ECO:0000256" key="1">
    <source>
        <dbReference type="ARBA" id="ARBA00001231"/>
    </source>
</evidence>
<accession>E6UB18</accession>
<comment type="catalytic activity">
    <reaction evidence="1">
        <text>Hydrolysis of terminal non-reducing N-acetyl-D-hexosamine residues in N-acetyl-beta-D-hexosaminides.</text>
        <dbReference type="EC" id="3.2.1.52"/>
    </reaction>
</comment>
<dbReference type="EC" id="3.2.1.52" evidence="3"/>